<dbReference type="EMBL" id="JANEYT010000079">
    <property type="protein sequence ID" value="MCQ1060622.1"/>
    <property type="molecule type" value="Genomic_DNA"/>
</dbReference>
<dbReference type="Proteomes" id="UP001524460">
    <property type="component" value="Unassembled WGS sequence"/>
</dbReference>
<comment type="caution">
    <text evidence="1">The sequence shown here is derived from an EMBL/GenBank/DDBJ whole genome shotgun (WGS) entry which is preliminary data.</text>
</comment>
<reference evidence="1 2" key="1">
    <citation type="submission" date="2022-07" db="EMBL/GenBank/DDBJ databases">
        <title>Photobacterium pectinilyticum sp. nov., a marine bacterium isolated from surface seawater of Qingdao offshore.</title>
        <authorList>
            <person name="Wang X."/>
        </authorList>
    </citation>
    <scope>NUCLEOTIDE SEQUENCE [LARGE SCALE GENOMIC DNA]</scope>
    <source>
        <strain evidence="1 2">ZSDE20</strain>
    </source>
</reference>
<gene>
    <name evidence="1" type="ORF">NHN17_21485</name>
</gene>
<organism evidence="1 2">
    <name type="scientific">Photobacterium pectinilyticum</name>
    <dbReference type="NCBI Taxonomy" id="2906793"/>
    <lineage>
        <taxon>Bacteria</taxon>
        <taxon>Pseudomonadati</taxon>
        <taxon>Pseudomonadota</taxon>
        <taxon>Gammaproteobacteria</taxon>
        <taxon>Vibrionales</taxon>
        <taxon>Vibrionaceae</taxon>
        <taxon>Photobacterium</taxon>
    </lineage>
</organism>
<evidence type="ECO:0000313" key="2">
    <source>
        <dbReference type="Proteomes" id="UP001524460"/>
    </source>
</evidence>
<name>A0ABT1N791_9GAMM</name>
<sequence>MKITTEGQFSITEMRKQIPSKLLVQMVQSNEFDPKTNQFRLNWDKDSILAIARKQLELVIYDLQFAGRRSADYKSAVNFIYTDKFAELCALVGLDAERALEHAQWVDHRYSDDYKQALNACLTMKRVPSSNTIAISGIEFALELAAVVYEKCCSDRKAVKFYFDNEEYLDYLDEQGIKAQVFNRSLNAKHDARARDFNKIR</sequence>
<evidence type="ECO:0000313" key="1">
    <source>
        <dbReference type="EMBL" id="MCQ1060622.1"/>
    </source>
</evidence>
<keyword evidence="2" id="KW-1185">Reference proteome</keyword>
<protein>
    <submittedName>
        <fullName evidence="1">Uncharacterized protein</fullName>
    </submittedName>
</protein>
<proteinExistence type="predicted"/>
<accession>A0ABT1N791</accession>
<dbReference type="RefSeq" id="WP_255044702.1">
    <property type="nucleotide sequence ID" value="NZ_JANEYT010000079.1"/>
</dbReference>